<dbReference type="SUPFAM" id="SSF56645">
    <property type="entry name" value="Acyl-CoA dehydrogenase NM domain-like"/>
    <property type="match status" value="1"/>
</dbReference>
<dbReference type="AlphaFoldDB" id="A0A0C5J784"/>
<dbReference type="PANTHER" id="PTHR48083:SF18">
    <property type="entry name" value="ACYL-COENZYME A DEHYDROGENASE"/>
    <property type="match status" value="1"/>
</dbReference>
<feature type="domain" description="Acyl-CoA dehydrogenase C-terminal bacterial-type" evidence="16">
    <location>
        <begin position="473"/>
        <end position="770"/>
    </location>
</feature>
<dbReference type="RefSeq" id="WP_202635781.1">
    <property type="nucleotide sequence ID" value="NZ_CP010554.1"/>
</dbReference>
<dbReference type="GO" id="GO:0033539">
    <property type="term" value="P:fatty acid beta-oxidation using acyl-CoA dehydrogenase"/>
    <property type="evidence" value="ECO:0007669"/>
    <property type="project" value="InterPro"/>
</dbReference>
<dbReference type="EC" id="1.3.8.7" evidence="4"/>
<dbReference type="NCBIfam" id="NF007000">
    <property type="entry name" value="PRK09463.1"/>
    <property type="match status" value="1"/>
</dbReference>
<evidence type="ECO:0000256" key="1">
    <source>
        <dbReference type="ARBA" id="ARBA00001974"/>
    </source>
</evidence>
<evidence type="ECO:0000259" key="16">
    <source>
        <dbReference type="Pfam" id="PF09317"/>
    </source>
</evidence>
<dbReference type="FunFam" id="1.20.140.10:FF:000009">
    <property type="entry name" value="Acyl-CoA dehydrogenase"/>
    <property type="match status" value="1"/>
</dbReference>
<dbReference type="SUPFAM" id="SSF47203">
    <property type="entry name" value="Acyl-CoA dehydrogenase C-terminal domain-like"/>
    <property type="match status" value="1"/>
</dbReference>
<keyword evidence="7" id="KW-0285">Flavoprotein</keyword>
<dbReference type="Pfam" id="PF02771">
    <property type="entry name" value="Acyl-CoA_dh_N"/>
    <property type="match status" value="1"/>
</dbReference>
<keyword evidence="8" id="KW-0274">FAD</keyword>
<comment type="similarity">
    <text evidence="3">Belongs to the acyl-CoA dehydrogenase family.</text>
</comment>
<evidence type="ECO:0000256" key="12">
    <source>
        <dbReference type="ARBA" id="ARBA00047882"/>
    </source>
</evidence>
<dbReference type="HOGENOM" id="CLU_012192_0_0_4"/>
<evidence type="ECO:0000256" key="11">
    <source>
        <dbReference type="ARBA" id="ARBA00023098"/>
    </source>
</evidence>
<evidence type="ECO:0000256" key="6">
    <source>
        <dbReference type="ARBA" id="ARBA00020144"/>
    </source>
</evidence>
<keyword evidence="18" id="KW-1185">Reference proteome</keyword>
<dbReference type="FunFam" id="2.40.110.10:FF:000010">
    <property type="entry name" value="Acyl-CoA dehydrogenase"/>
    <property type="match status" value="1"/>
</dbReference>
<feature type="domain" description="Acyl-CoA dehydrogenase/oxidase N-terminal" evidence="15">
    <location>
        <begin position="86"/>
        <end position="191"/>
    </location>
</feature>
<dbReference type="InterPro" id="IPR015396">
    <property type="entry name" value="FadE_C"/>
</dbReference>
<dbReference type="FunFam" id="1.10.540.10:FF:000004">
    <property type="entry name" value="Acyl-CoA dehydrogenase"/>
    <property type="match status" value="1"/>
</dbReference>
<keyword evidence="9" id="KW-0276">Fatty acid metabolism</keyword>
<dbReference type="STRING" id="1565605.PG1C_01985"/>
<evidence type="ECO:0000256" key="10">
    <source>
        <dbReference type="ARBA" id="ARBA00023002"/>
    </source>
</evidence>
<reference evidence="17 18" key="1">
    <citation type="journal article" date="2015" name="Genome Announc.">
        <title>Complete Genome Sequence of a Novel Bacterium within the Family Rhodocyclaceae That Degrades Polycyclic Aromatic Hydrocarbons.</title>
        <authorList>
            <person name="Singleton D.R."/>
            <person name="Dickey A.N."/>
            <person name="Scholl E.H."/>
            <person name="Wright F.A."/>
            <person name="Aitken M.D."/>
        </authorList>
    </citation>
    <scope>NUCLEOTIDE SEQUENCE [LARGE SCALE GENOMIC DNA]</scope>
    <source>
        <strain evidence="18">PG1-Ca6</strain>
    </source>
</reference>
<evidence type="ECO:0000256" key="3">
    <source>
        <dbReference type="ARBA" id="ARBA00009347"/>
    </source>
</evidence>
<comment type="cofactor">
    <cofactor evidence="1">
        <name>FAD</name>
        <dbReference type="ChEBI" id="CHEBI:57692"/>
    </cofactor>
</comment>
<evidence type="ECO:0000256" key="4">
    <source>
        <dbReference type="ARBA" id="ARBA00012033"/>
    </source>
</evidence>
<evidence type="ECO:0000256" key="9">
    <source>
        <dbReference type="ARBA" id="ARBA00022832"/>
    </source>
</evidence>
<dbReference type="InterPro" id="IPR009075">
    <property type="entry name" value="AcylCo_DH/oxidase_C"/>
</dbReference>
<comment type="pathway">
    <text evidence="2">Lipid metabolism; fatty acid beta-oxidation.</text>
</comment>
<dbReference type="PANTHER" id="PTHR48083">
    <property type="entry name" value="MEDIUM-CHAIN SPECIFIC ACYL-COA DEHYDROGENASE, MITOCHONDRIAL-RELATED"/>
    <property type="match status" value="1"/>
</dbReference>
<evidence type="ECO:0000313" key="18">
    <source>
        <dbReference type="Proteomes" id="UP000061603"/>
    </source>
</evidence>
<feature type="domain" description="Acyl-CoA dehydrogenase/oxidase C-terminal" evidence="14">
    <location>
        <begin position="319"/>
        <end position="466"/>
    </location>
</feature>
<dbReference type="InterPro" id="IPR013786">
    <property type="entry name" value="AcylCoA_DH/ox_N"/>
</dbReference>
<comment type="catalytic activity">
    <reaction evidence="13">
        <text>a long-chain 2,3-saturated fatty acyl-CoA + oxidized [electron-transfer flavoprotein] + H(+) = a long-chain (2E)-enoyl-CoA + reduced [electron-transfer flavoprotein]</text>
        <dbReference type="Rhea" id="RHEA:17721"/>
        <dbReference type="Rhea" id="RHEA-COMP:10685"/>
        <dbReference type="Rhea" id="RHEA-COMP:10686"/>
        <dbReference type="ChEBI" id="CHEBI:15378"/>
        <dbReference type="ChEBI" id="CHEBI:57692"/>
        <dbReference type="ChEBI" id="CHEBI:58307"/>
        <dbReference type="ChEBI" id="CHEBI:83721"/>
        <dbReference type="ChEBI" id="CHEBI:83727"/>
        <dbReference type="EC" id="1.3.8.8"/>
    </reaction>
</comment>
<dbReference type="InterPro" id="IPR050741">
    <property type="entry name" value="Acyl-CoA_dehydrogenase"/>
</dbReference>
<dbReference type="GO" id="GO:0004466">
    <property type="term" value="F:long-chain fatty acyl-CoA dehydrogenase activity"/>
    <property type="evidence" value="ECO:0007669"/>
    <property type="project" value="UniProtKB-EC"/>
</dbReference>
<protein>
    <recommendedName>
        <fullName evidence="6">Acyl-coenzyme A dehydrogenase</fullName>
        <ecNumber evidence="4">1.3.8.7</ecNumber>
        <ecNumber evidence="5">1.3.8.8</ecNumber>
    </recommendedName>
</protein>
<dbReference type="Proteomes" id="UP000061603">
    <property type="component" value="Chromosome"/>
</dbReference>
<dbReference type="EMBL" id="CP010554">
    <property type="protein sequence ID" value="AJP47568.1"/>
    <property type="molecule type" value="Genomic_DNA"/>
</dbReference>
<evidence type="ECO:0000259" key="15">
    <source>
        <dbReference type="Pfam" id="PF02771"/>
    </source>
</evidence>
<dbReference type="GO" id="GO:0005737">
    <property type="term" value="C:cytoplasm"/>
    <property type="evidence" value="ECO:0007669"/>
    <property type="project" value="TreeGrafter"/>
</dbReference>
<organism evidence="17 18">
    <name type="scientific">Rugosibacter aromaticivorans</name>
    <dbReference type="NCBI Taxonomy" id="1565605"/>
    <lineage>
        <taxon>Bacteria</taxon>
        <taxon>Pseudomonadati</taxon>
        <taxon>Pseudomonadota</taxon>
        <taxon>Betaproteobacteria</taxon>
        <taxon>Nitrosomonadales</taxon>
        <taxon>Sterolibacteriaceae</taxon>
        <taxon>Rugosibacter</taxon>
    </lineage>
</organism>
<dbReference type="InterPro" id="IPR009100">
    <property type="entry name" value="AcylCoA_DH/oxidase_NM_dom_sf"/>
</dbReference>
<evidence type="ECO:0000256" key="7">
    <source>
        <dbReference type="ARBA" id="ARBA00022630"/>
    </source>
</evidence>
<gene>
    <name evidence="17" type="ORF">PG1C_01985</name>
</gene>
<comment type="catalytic activity">
    <reaction evidence="12">
        <text>a medium-chain 2,3-saturated fatty acyl-CoA + oxidized [electron-transfer flavoprotein] + H(+) = a medium-chain (2E)-enoyl-CoA + reduced [electron-transfer flavoprotein]</text>
        <dbReference type="Rhea" id="RHEA:14477"/>
        <dbReference type="Rhea" id="RHEA-COMP:10685"/>
        <dbReference type="Rhea" id="RHEA-COMP:10686"/>
        <dbReference type="ChEBI" id="CHEBI:15378"/>
        <dbReference type="ChEBI" id="CHEBI:57692"/>
        <dbReference type="ChEBI" id="CHEBI:58307"/>
        <dbReference type="ChEBI" id="CHEBI:83723"/>
        <dbReference type="ChEBI" id="CHEBI:83726"/>
        <dbReference type="EC" id="1.3.8.7"/>
    </reaction>
</comment>
<dbReference type="Pfam" id="PF09317">
    <property type="entry name" value="ACDH_C"/>
    <property type="match status" value="1"/>
</dbReference>
<dbReference type="InterPro" id="IPR046373">
    <property type="entry name" value="Acyl-CoA_Oxase/DH_mid-dom_sf"/>
</dbReference>
<sequence>MFWLLFISIGVIVIAVFGLPGLRRLVITGPVFALYKKILPMMSQTESDALEAGTVWWEGELFSGKPQWEKLLAYPAPKLTPAEQSFLDNECAELCRLTNDWEATQVHHDLSRAAWQFVKDKGFLGMIIPRHYGGLEFSAYAHSQVVQKLSTRSSAAAVSVMVPNSLGPAELLLRYGTEEQKNYYLPRLAKGLEIPAFALTNPHAGSDAAAIPDTGIVCRGEWQGQQVIGMRVTWEKRYITLGPVCTLLGLAFHLHDPDHLLGEVEDIGITCALVPSNHPGVNIGRRHWPLNAVFQNGPNSGEDVFMPLDWIIGGPQRAGQGWRMLMECLAAGRAISLPSTSTGIAKLAVRATGGYARVRSQFNLAIGKFEGVEEALTRMGGNTYLMDAARMMTAGAVDLGEHPSVASAIVKYHVTERARQVVNDAMDILGGKGICLGPGNFMGRAYQQIPIAITVEGANILTRSLIIFGQGAIRCHPYVLREMQAAQNEDARAGLRAFDAALVGHLGFAIGNALRAVWLGLTGSHFASVPKNMAPETKRYYQQLTRFSAAFAFLSDVAMLVLGGGLKRREKLSARLGDILSLMYLASATLKRYEDEGRQAADAQLVHWAIWDAMFKAQNAFEGVLANFPNKAVAWFLARIIFPLGRPYVVPADALGHDVAKCLIEPSVTRDRLTAGMYLPQNEAEAINDAVGVIELALEATRAAEPAEAKLRAAEKAGKVGAGDTANNAANNERECLHQAQQTGILTLEEAALIAHRYDLRDKVIRVDDFPSDFSVAAHD</sequence>
<dbReference type="Gene3D" id="1.20.140.10">
    <property type="entry name" value="Butyryl-CoA Dehydrogenase, subunit A, domain 3"/>
    <property type="match status" value="1"/>
</dbReference>
<accession>A0A0C5J784</accession>
<dbReference type="GO" id="GO:0050660">
    <property type="term" value="F:flavin adenine dinucleotide binding"/>
    <property type="evidence" value="ECO:0007669"/>
    <property type="project" value="InterPro"/>
</dbReference>
<evidence type="ECO:0000256" key="13">
    <source>
        <dbReference type="ARBA" id="ARBA00049247"/>
    </source>
</evidence>
<dbReference type="InterPro" id="IPR037069">
    <property type="entry name" value="AcylCoA_DH/ox_N_sf"/>
</dbReference>
<evidence type="ECO:0000256" key="2">
    <source>
        <dbReference type="ARBA" id="ARBA00005005"/>
    </source>
</evidence>
<proteinExistence type="inferred from homology"/>
<dbReference type="EC" id="1.3.8.8" evidence="5"/>
<dbReference type="InterPro" id="IPR036250">
    <property type="entry name" value="AcylCo_DH-like_C"/>
</dbReference>
<dbReference type="GO" id="GO:0070991">
    <property type="term" value="F:medium-chain fatty acyl-CoA dehydrogenase activity"/>
    <property type="evidence" value="ECO:0007669"/>
    <property type="project" value="UniProtKB-EC"/>
</dbReference>
<evidence type="ECO:0000256" key="5">
    <source>
        <dbReference type="ARBA" id="ARBA00012040"/>
    </source>
</evidence>
<evidence type="ECO:0000259" key="14">
    <source>
        <dbReference type="Pfam" id="PF00441"/>
    </source>
</evidence>
<dbReference type="PATRIC" id="fig|1565605.3.peg.410"/>
<dbReference type="Pfam" id="PF00441">
    <property type="entry name" value="Acyl-CoA_dh_1"/>
    <property type="match status" value="1"/>
</dbReference>
<dbReference type="Gene3D" id="2.40.110.10">
    <property type="entry name" value="Butyryl-CoA Dehydrogenase, subunit A, domain 2"/>
    <property type="match status" value="1"/>
</dbReference>
<evidence type="ECO:0000313" key="17">
    <source>
        <dbReference type="EMBL" id="AJP47568.1"/>
    </source>
</evidence>
<evidence type="ECO:0000256" key="8">
    <source>
        <dbReference type="ARBA" id="ARBA00022827"/>
    </source>
</evidence>
<dbReference type="UniPathway" id="UPA00659"/>
<name>A0A0C5J784_9PROT</name>
<dbReference type="Gene3D" id="1.10.540.10">
    <property type="entry name" value="Acyl-CoA dehydrogenase/oxidase, N-terminal domain"/>
    <property type="match status" value="1"/>
</dbReference>
<keyword evidence="10" id="KW-0560">Oxidoreductase</keyword>
<dbReference type="KEGG" id="rbu:PG1C_01985"/>
<dbReference type="NCBIfam" id="NF009586">
    <property type="entry name" value="PRK13026.1"/>
    <property type="match status" value="1"/>
</dbReference>
<keyword evidence="11" id="KW-0443">Lipid metabolism</keyword>